<protein>
    <submittedName>
        <fullName evidence="1">Salicylate hydroxylase</fullName>
    </submittedName>
</protein>
<accession>A0A1D1XP61</accession>
<dbReference type="PANTHER" id="PTHR47469:SF2">
    <property type="entry name" value="OS06G0597600 PROTEIN"/>
    <property type="match status" value="1"/>
</dbReference>
<sequence>MGISQNSWNQVTYGEKKVCRTMARDEDLGFRAAHWADLYSLLHGALPPGIILWGHQFLRSHNPEGVSFVRVQARVLSTSEVVEITGNLLVAADGCLSSVRRQFLPDFKLRYSGYSAWRGVLDFSGKENSEMITGLRRASGKENSEMITGLRRAYPELGNCLYFDLAHKTHCVLYELKNKRINWIWYINQPEPEIKGNSVTMKVSENMIKKMNEDAEGTWVSELARVIKETKEPFINVIYDSDPLPQLLWGNMVLVGDAAHPTSPHGLMSTNMSILDAGVLGCCLEKSRLENLASALEKFESIRLPVVSRQVLHSRHMGRVKQGLSLPGHRCFDPNDATQEDCTLLQQRNMPFFGYAPLLV</sequence>
<dbReference type="InterPro" id="IPR053212">
    <property type="entry name" value="DHP_3-monooxygenase"/>
</dbReference>
<gene>
    <name evidence="1" type="primary">nahG_1</name>
    <name evidence="1" type="ORF">g.38559</name>
</gene>
<dbReference type="Gene3D" id="3.50.50.60">
    <property type="entry name" value="FAD/NAD(P)-binding domain"/>
    <property type="match status" value="1"/>
</dbReference>
<dbReference type="PANTHER" id="PTHR47469">
    <property type="entry name" value="MONOOXYGENASE-LIKE"/>
    <property type="match status" value="1"/>
</dbReference>
<reference evidence="1" key="1">
    <citation type="submission" date="2015-07" db="EMBL/GenBank/DDBJ databases">
        <title>Transcriptome Assembly of Anthurium amnicola.</title>
        <authorList>
            <person name="Suzuki J."/>
        </authorList>
    </citation>
    <scope>NUCLEOTIDE SEQUENCE</scope>
</reference>
<name>A0A1D1XP61_9ARAE</name>
<evidence type="ECO:0000313" key="1">
    <source>
        <dbReference type="EMBL" id="JAT44180.1"/>
    </source>
</evidence>
<dbReference type="InterPro" id="IPR036188">
    <property type="entry name" value="FAD/NAD-bd_sf"/>
</dbReference>
<dbReference type="SUPFAM" id="SSF51905">
    <property type="entry name" value="FAD/NAD(P)-binding domain"/>
    <property type="match status" value="1"/>
</dbReference>
<organism evidence="1">
    <name type="scientific">Anthurium amnicola</name>
    <dbReference type="NCBI Taxonomy" id="1678845"/>
    <lineage>
        <taxon>Eukaryota</taxon>
        <taxon>Viridiplantae</taxon>
        <taxon>Streptophyta</taxon>
        <taxon>Embryophyta</taxon>
        <taxon>Tracheophyta</taxon>
        <taxon>Spermatophyta</taxon>
        <taxon>Magnoliopsida</taxon>
        <taxon>Liliopsida</taxon>
        <taxon>Araceae</taxon>
        <taxon>Pothoideae</taxon>
        <taxon>Potheae</taxon>
        <taxon>Anthurium</taxon>
    </lineage>
</organism>
<dbReference type="SUPFAM" id="SSF54373">
    <property type="entry name" value="FAD-linked reductases, C-terminal domain"/>
    <property type="match status" value="1"/>
</dbReference>
<proteinExistence type="predicted"/>
<dbReference type="EMBL" id="GDJX01023756">
    <property type="protein sequence ID" value="JAT44180.1"/>
    <property type="molecule type" value="Transcribed_RNA"/>
</dbReference>
<dbReference type="AlphaFoldDB" id="A0A1D1XP61"/>